<dbReference type="SMART" id="SM00320">
    <property type="entry name" value="WD40"/>
    <property type="match status" value="6"/>
</dbReference>
<dbReference type="GO" id="GO:0006887">
    <property type="term" value="P:exocytosis"/>
    <property type="evidence" value="ECO:0007669"/>
    <property type="project" value="UniProtKB-KW"/>
</dbReference>
<feature type="region of interest" description="Disordered" evidence="3">
    <location>
        <begin position="1059"/>
        <end position="1093"/>
    </location>
</feature>
<dbReference type="InterPro" id="IPR001680">
    <property type="entry name" value="WD40_rpt"/>
</dbReference>
<proteinExistence type="inferred from homology"/>
<dbReference type="InterPro" id="IPR015943">
    <property type="entry name" value="WD40/YVTN_repeat-like_dom_sf"/>
</dbReference>
<dbReference type="GO" id="GO:0005737">
    <property type="term" value="C:cytoplasm"/>
    <property type="evidence" value="ECO:0007669"/>
    <property type="project" value="TreeGrafter"/>
</dbReference>
<dbReference type="GO" id="GO:0005096">
    <property type="term" value="F:GTPase activator activity"/>
    <property type="evidence" value="ECO:0007669"/>
    <property type="project" value="TreeGrafter"/>
</dbReference>
<sequence length="1110" mass="121749">MFAKRLLQKAVNHHQRKVQHGGLTSADLEPQIAIHYGVPSTASTLAFDPIQRLLAIGTLDGRIKVIGGDGVEGLLISPKQLPYKNLEWNLSFMQFLSHFDEDLEELLESMKRFSSILILSYLLAVSTKPVRLFRYSILISISNDNDIQVWNLESRSIAGCLQWESNITAFSVISGSHFMYVGDEHGLMSVMKFEAKDEKLLQLPYHISANSISGISFSNSFKWLITGIVLIAYQHGLYILWDVSEGRILFVGGGKDLQLEDKVVDSSSSEVKTNLPDEREDHVAEKEISALCWASSNGSIVVVGYVDGDILFWNTSCAASIKNPQALSSSNNIVKLQLSSAERRLPVIVLHWSKTKKSKNDCDGQLFIYGGDEIGAEEVLTVVTLEWSSGTLRCVGRADLTLTGSFADLILLPNVGEMVGNDKAHLFVLTNPGQLHFYDDASLSTLVSQHERRPSVSAMEFPMVVPISDPSLTVAKLSKLPTGGNSLKALLEVASVMKLASTVTSVSGAKWPLTGGVASQLSMTKDYEVERLYLAGYSDGSVRIWDATYPVLFFICLLEGKVQGIEVAGSSAPVTKLDFCSLTSSLAVGNECGLVRLYDLKGCSDGTNFHFVTETKNEVHILHQGKGPQCRAVFCLLSSPVQALHFANSGAKLAVGFKCGRVAVLDTSSLSVLFLKDGVSSSPIISITWKELKHMDSVVKSLKHSETKIAVCPAQEVMFVLTKDAKINMIDGGTGHLISTRPWYLKKESVAISITLTFIALQLLGSLSLNRLMKHSRSPARILLPRLNSGPIVLQLALIHMKGNNKAIRKVKHAKHCCWTTILKKDEKIYGLVMLFQTGVIEIRSLPDLELVRESSLMSILRWNFKANMEKAMSSSDDGQITLIEELLQASGHELAFISLLAGENDFRIPDSLPCLHDEVLAAAADAALSFSSNQKKKQGTQPRILGGIIRGIKGGKKIHTEDFSMPPKLDFTHLEGLFLKSPLLDTFPATDDQEELELNLDDIEIDEPQPMASTSSHDAKNIKSEKGTKRERLFQGGTDDSKPRIRTPEEIVTTYRFAGDASSAAAHARDRLQQRQEKLEPPGISRPFQGGMGLYPVENGILAAIDSSK</sequence>
<evidence type="ECO:0000256" key="3">
    <source>
        <dbReference type="SAM" id="MobiDB-lite"/>
    </source>
</evidence>
<evidence type="ECO:0000313" key="4">
    <source>
        <dbReference type="EMBL" id="KAB1224367.1"/>
    </source>
</evidence>
<dbReference type="OrthoDB" id="19944at2759"/>
<comment type="caution">
    <text evidence="4">The sequence shown here is derived from an EMBL/GenBank/DDBJ whole genome shotgun (WGS) entry which is preliminary data.</text>
</comment>
<comment type="similarity">
    <text evidence="1">Belongs to the WD repeat L(2)GL family.</text>
</comment>
<keyword evidence="5" id="KW-1185">Reference proteome</keyword>
<evidence type="ECO:0000256" key="2">
    <source>
        <dbReference type="ARBA" id="ARBA00022483"/>
    </source>
</evidence>
<dbReference type="InterPro" id="IPR036322">
    <property type="entry name" value="WD40_repeat_dom_sf"/>
</dbReference>
<dbReference type="GO" id="GO:0005886">
    <property type="term" value="C:plasma membrane"/>
    <property type="evidence" value="ECO:0007669"/>
    <property type="project" value="TreeGrafter"/>
</dbReference>
<accession>A0A6A1WKJ7</accession>
<dbReference type="SUPFAM" id="SSF50978">
    <property type="entry name" value="WD40 repeat-like"/>
    <property type="match status" value="1"/>
</dbReference>
<dbReference type="AlphaFoldDB" id="A0A6A1WKJ7"/>
<evidence type="ECO:0000313" key="5">
    <source>
        <dbReference type="Proteomes" id="UP000516437"/>
    </source>
</evidence>
<feature type="compositionally biased region" description="Basic and acidic residues" evidence="3">
    <location>
        <begin position="1068"/>
        <end position="1081"/>
    </location>
</feature>
<dbReference type="GO" id="GO:0006893">
    <property type="term" value="P:Golgi to plasma membrane transport"/>
    <property type="evidence" value="ECO:0007669"/>
    <property type="project" value="TreeGrafter"/>
</dbReference>
<dbReference type="GO" id="GO:0045159">
    <property type="term" value="F:myosin II binding"/>
    <property type="evidence" value="ECO:0007669"/>
    <property type="project" value="TreeGrafter"/>
</dbReference>
<gene>
    <name evidence="4" type="ORF">CJ030_MR2G006758</name>
</gene>
<keyword evidence="2" id="KW-0268">Exocytosis</keyword>
<reference evidence="4 5" key="1">
    <citation type="journal article" date="2019" name="Plant Biotechnol. J.">
        <title>The red bayberry genome and genetic basis of sex determination.</title>
        <authorList>
            <person name="Jia H.M."/>
            <person name="Jia H.J."/>
            <person name="Cai Q.L."/>
            <person name="Wang Y."/>
            <person name="Zhao H.B."/>
            <person name="Yang W.F."/>
            <person name="Wang G.Y."/>
            <person name="Li Y.H."/>
            <person name="Zhan D.L."/>
            <person name="Shen Y.T."/>
            <person name="Niu Q.F."/>
            <person name="Chang L."/>
            <person name="Qiu J."/>
            <person name="Zhao L."/>
            <person name="Xie H.B."/>
            <person name="Fu W.Y."/>
            <person name="Jin J."/>
            <person name="Li X.W."/>
            <person name="Jiao Y."/>
            <person name="Zhou C.C."/>
            <person name="Tu T."/>
            <person name="Chai C.Y."/>
            <person name="Gao J.L."/>
            <person name="Fan L.J."/>
            <person name="van de Weg E."/>
            <person name="Wang J.Y."/>
            <person name="Gao Z.S."/>
        </authorList>
    </citation>
    <scope>NUCLEOTIDE SEQUENCE [LARGE SCALE GENOMIC DNA]</scope>
    <source>
        <tissue evidence="4">Leaves</tissue>
    </source>
</reference>
<organism evidence="4 5">
    <name type="scientific">Morella rubra</name>
    <name type="common">Chinese bayberry</name>
    <dbReference type="NCBI Taxonomy" id="262757"/>
    <lineage>
        <taxon>Eukaryota</taxon>
        <taxon>Viridiplantae</taxon>
        <taxon>Streptophyta</taxon>
        <taxon>Embryophyta</taxon>
        <taxon>Tracheophyta</taxon>
        <taxon>Spermatophyta</taxon>
        <taxon>Magnoliopsida</taxon>
        <taxon>eudicotyledons</taxon>
        <taxon>Gunneridae</taxon>
        <taxon>Pentapetalae</taxon>
        <taxon>rosids</taxon>
        <taxon>fabids</taxon>
        <taxon>Fagales</taxon>
        <taxon>Myricaceae</taxon>
        <taxon>Morella</taxon>
    </lineage>
</organism>
<name>A0A6A1WKJ7_9ROSI</name>
<dbReference type="PANTHER" id="PTHR10241">
    <property type="entry name" value="LETHAL 2 GIANT LARVAE PROTEIN"/>
    <property type="match status" value="1"/>
</dbReference>
<protein>
    <submittedName>
        <fullName evidence="4">Uncharacterized protein</fullName>
    </submittedName>
</protein>
<dbReference type="Proteomes" id="UP000516437">
    <property type="component" value="Chromosome 2"/>
</dbReference>
<dbReference type="EMBL" id="RXIC02000020">
    <property type="protein sequence ID" value="KAB1224367.1"/>
    <property type="molecule type" value="Genomic_DNA"/>
</dbReference>
<dbReference type="GO" id="GO:0019905">
    <property type="term" value="F:syntaxin binding"/>
    <property type="evidence" value="ECO:0007669"/>
    <property type="project" value="TreeGrafter"/>
</dbReference>
<evidence type="ECO:0000256" key="1">
    <source>
        <dbReference type="ARBA" id="ARBA00008070"/>
    </source>
</evidence>
<dbReference type="PANTHER" id="PTHR10241:SF25">
    <property type="entry name" value="TOMOSYN, ISOFORM C"/>
    <property type="match status" value="1"/>
</dbReference>
<dbReference type="Gene3D" id="2.130.10.10">
    <property type="entry name" value="YVTN repeat-like/Quinoprotein amine dehydrogenase"/>
    <property type="match status" value="2"/>
</dbReference>